<evidence type="ECO:0000259" key="1">
    <source>
        <dbReference type="PROSITE" id="PS51186"/>
    </source>
</evidence>
<dbReference type="CDD" id="cd04301">
    <property type="entry name" value="NAT_SF"/>
    <property type="match status" value="1"/>
</dbReference>
<proteinExistence type="predicted"/>
<dbReference type="EMBL" id="DSIY01000201">
    <property type="protein sequence ID" value="HEG91447.1"/>
    <property type="molecule type" value="Genomic_DNA"/>
</dbReference>
<gene>
    <name evidence="2" type="ORF">ENP34_08390</name>
</gene>
<dbReference type="InterPro" id="IPR000182">
    <property type="entry name" value="GNAT_dom"/>
</dbReference>
<feature type="domain" description="N-acetyltransferase" evidence="1">
    <location>
        <begin position="1"/>
        <end position="178"/>
    </location>
</feature>
<dbReference type="Pfam" id="PF00583">
    <property type="entry name" value="Acetyltransf_1"/>
    <property type="match status" value="1"/>
</dbReference>
<protein>
    <submittedName>
        <fullName evidence="2">N-acetyltransferase</fullName>
    </submittedName>
</protein>
<organism evidence="2">
    <name type="scientific">Thermorudis peleae</name>
    <dbReference type="NCBI Taxonomy" id="1382356"/>
    <lineage>
        <taxon>Bacteria</taxon>
        <taxon>Pseudomonadati</taxon>
        <taxon>Thermomicrobiota</taxon>
        <taxon>Thermomicrobia</taxon>
        <taxon>Thermomicrobia incertae sedis</taxon>
        <taxon>Thermorudis</taxon>
    </lineage>
</organism>
<comment type="caution">
    <text evidence="2">The sequence shown here is derived from an EMBL/GenBank/DDBJ whole genome shotgun (WGS) entry which is preliminary data.</text>
</comment>
<dbReference type="PROSITE" id="PS51186">
    <property type="entry name" value="GNAT"/>
    <property type="match status" value="1"/>
</dbReference>
<evidence type="ECO:0000313" key="2">
    <source>
        <dbReference type="EMBL" id="HEG91447.1"/>
    </source>
</evidence>
<keyword evidence="2" id="KW-0808">Transferase</keyword>
<dbReference type="AlphaFoldDB" id="A0A831T8W1"/>
<name>A0A831T8W1_9BACT</name>
<sequence length="180" mass="19987">MDIVDLTPRHLSWISQAARILHETLPQGWPTFESARSEVWESFGPGRLSRVAVDERGEVLGWIGAIQRYSHAWELHPLAVRPDRQREGIGSALVRDLERLLRERGCLTLFVGSDDETGETSVAGVELFPDVLEHARRLTVLGNHPVGFYRALGFVVIGLLPDANGPGKPDIWLAKRIAPG</sequence>
<reference evidence="2" key="1">
    <citation type="journal article" date="2020" name="mSystems">
        <title>Genome- and Community-Level Interaction Insights into Carbon Utilization and Element Cycling Functions of Hydrothermarchaeota in Hydrothermal Sediment.</title>
        <authorList>
            <person name="Zhou Z."/>
            <person name="Liu Y."/>
            <person name="Xu W."/>
            <person name="Pan J."/>
            <person name="Luo Z.H."/>
            <person name="Li M."/>
        </authorList>
    </citation>
    <scope>NUCLEOTIDE SEQUENCE [LARGE SCALE GENOMIC DNA]</scope>
    <source>
        <strain evidence="2">SpSt-210</strain>
    </source>
</reference>
<dbReference type="InterPro" id="IPR016181">
    <property type="entry name" value="Acyl_CoA_acyltransferase"/>
</dbReference>
<dbReference type="SUPFAM" id="SSF55729">
    <property type="entry name" value="Acyl-CoA N-acyltransferases (Nat)"/>
    <property type="match status" value="1"/>
</dbReference>
<dbReference type="Gene3D" id="3.40.630.30">
    <property type="match status" value="1"/>
</dbReference>
<dbReference type="GO" id="GO:0016747">
    <property type="term" value="F:acyltransferase activity, transferring groups other than amino-acyl groups"/>
    <property type="evidence" value="ECO:0007669"/>
    <property type="project" value="InterPro"/>
</dbReference>
<accession>A0A831T8W1</accession>